<dbReference type="Proteomes" id="UP000806542">
    <property type="component" value="Unassembled WGS sequence"/>
</dbReference>
<dbReference type="InterPro" id="IPR001119">
    <property type="entry name" value="SLH_dom"/>
</dbReference>
<name>A0A9D5M253_9FIRM</name>
<dbReference type="PANTHER" id="PTHR43308:SF5">
    <property type="entry name" value="S-LAYER PROTEIN _ PEPTIDOGLYCAN ENDO-BETA-N-ACETYLGLUCOSAMINIDASE"/>
    <property type="match status" value="1"/>
</dbReference>
<keyword evidence="1" id="KW-0677">Repeat</keyword>
<comment type="caution">
    <text evidence="4">The sequence shown here is derived from an EMBL/GenBank/DDBJ whole genome shotgun (WGS) entry which is preliminary data.</text>
</comment>
<dbReference type="EMBL" id="JADCKB010000022">
    <property type="protein sequence ID" value="MBE5040746.1"/>
    <property type="molecule type" value="Genomic_DNA"/>
</dbReference>
<dbReference type="AlphaFoldDB" id="A0A9D5M253"/>
<dbReference type="RefSeq" id="WP_226393301.1">
    <property type="nucleotide sequence ID" value="NZ_JADCKB010000022.1"/>
</dbReference>
<feature type="signal peptide" evidence="2">
    <location>
        <begin position="1"/>
        <end position="22"/>
    </location>
</feature>
<feature type="domain" description="SLH" evidence="3">
    <location>
        <begin position="222"/>
        <end position="280"/>
    </location>
</feature>
<dbReference type="PANTHER" id="PTHR43308">
    <property type="entry name" value="OUTER MEMBRANE PROTEIN ALPHA-RELATED"/>
    <property type="match status" value="1"/>
</dbReference>
<keyword evidence="2" id="KW-0732">Signal</keyword>
<reference evidence="4" key="1">
    <citation type="submission" date="2020-10" db="EMBL/GenBank/DDBJ databases">
        <title>ChiBAC.</title>
        <authorList>
            <person name="Zenner C."/>
            <person name="Hitch T.C.A."/>
            <person name="Clavel T."/>
        </authorList>
    </citation>
    <scope>NUCLEOTIDE SEQUENCE</scope>
    <source>
        <strain evidence="4">DSM 107454</strain>
    </source>
</reference>
<gene>
    <name evidence="4" type="ORF">INF28_09775</name>
</gene>
<proteinExistence type="predicted"/>
<dbReference type="InterPro" id="IPR051465">
    <property type="entry name" value="Cell_Envelope_Struct_Comp"/>
</dbReference>
<keyword evidence="5" id="KW-1185">Reference proteome</keyword>
<protein>
    <submittedName>
        <fullName evidence="4">S-layer homology domain-containing protein</fullName>
    </submittedName>
</protein>
<accession>A0A9D5M253</accession>
<sequence>MKKIISILLTLILCVGVVSVSADESAGLADETLENVTVTAQGKILQKDVDYTLTYRDNVNPGTATVTVNFIGNYTGTMEKTFEIVRKKRTSSGGGLGGGWVNTVGDAVFDQNEEYTAPYITGYEDNTFHPNAEITRAETAVMILRAENGADNIAEEPQAAPAFSDISAHWAKGYISAAADKGIVNGYGDDTFRPDNHITRAEFAKIIAKMLGSAAQNTKADFTDVVGHWAEPYIALLAEKGIITGYEDNTFHPDAPIARAEAVAIINRTVPRSGNPATVKQFADVTPNHWAYEEIMKAAGRTDSE</sequence>
<evidence type="ECO:0000259" key="3">
    <source>
        <dbReference type="PROSITE" id="PS51272"/>
    </source>
</evidence>
<evidence type="ECO:0000313" key="4">
    <source>
        <dbReference type="EMBL" id="MBE5040746.1"/>
    </source>
</evidence>
<evidence type="ECO:0000256" key="1">
    <source>
        <dbReference type="ARBA" id="ARBA00022737"/>
    </source>
</evidence>
<evidence type="ECO:0000313" key="5">
    <source>
        <dbReference type="Proteomes" id="UP000806542"/>
    </source>
</evidence>
<feature type="domain" description="SLH" evidence="3">
    <location>
        <begin position="88"/>
        <end position="157"/>
    </location>
</feature>
<evidence type="ECO:0000256" key="2">
    <source>
        <dbReference type="SAM" id="SignalP"/>
    </source>
</evidence>
<feature type="domain" description="SLH" evidence="3">
    <location>
        <begin position="158"/>
        <end position="221"/>
    </location>
</feature>
<organism evidence="4 5">
    <name type="scientific">Ructibacterium gallinarum</name>
    <dbReference type="NCBI Taxonomy" id="2779355"/>
    <lineage>
        <taxon>Bacteria</taxon>
        <taxon>Bacillati</taxon>
        <taxon>Bacillota</taxon>
        <taxon>Clostridia</taxon>
        <taxon>Eubacteriales</taxon>
        <taxon>Oscillospiraceae</taxon>
        <taxon>Ructibacterium</taxon>
    </lineage>
</organism>
<dbReference type="Pfam" id="PF00395">
    <property type="entry name" value="SLH"/>
    <property type="match status" value="3"/>
</dbReference>
<feature type="chain" id="PRO_5039064685" evidence="2">
    <location>
        <begin position="23"/>
        <end position="305"/>
    </location>
</feature>
<dbReference type="PROSITE" id="PS51272">
    <property type="entry name" value="SLH"/>
    <property type="match status" value="3"/>
</dbReference>